<proteinExistence type="inferred from homology"/>
<dbReference type="GO" id="GO:0005829">
    <property type="term" value="C:cytosol"/>
    <property type="evidence" value="ECO:0007669"/>
    <property type="project" value="TreeGrafter"/>
</dbReference>
<comment type="pathway">
    <text evidence="13 14">Isoprenoid biosynthesis; isopentenyl diphosphate biosynthesis via mevalonate pathway; isopentenyl diphosphate from (R)-mevalonate: step 1/3.</text>
</comment>
<dbReference type="InterPro" id="IPR006204">
    <property type="entry name" value="GHMP_kinase_N_dom"/>
</dbReference>
<comment type="subcellular location">
    <subcellularLocation>
        <location evidence="1 14">Cytoplasm</location>
    </subcellularLocation>
</comment>
<keyword evidence="9 14" id="KW-0067">ATP-binding</keyword>
<dbReference type="PROSITE" id="PS00627">
    <property type="entry name" value="GHMP_KINASES_ATP"/>
    <property type="match status" value="1"/>
</dbReference>
<dbReference type="InterPro" id="IPR020568">
    <property type="entry name" value="Ribosomal_Su5_D2-typ_SF"/>
</dbReference>
<dbReference type="GO" id="GO:0005524">
    <property type="term" value="F:ATP binding"/>
    <property type="evidence" value="ECO:0007669"/>
    <property type="project" value="UniProtKB-KW"/>
</dbReference>
<evidence type="ECO:0000256" key="14">
    <source>
        <dbReference type="RuleBase" id="RU363087"/>
    </source>
</evidence>
<keyword evidence="10" id="KW-0460">Magnesium</keyword>
<dbReference type="Gene3D" id="3.30.70.890">
    <property type="entry name" value="GHMP kinase, C-terminal domain"/>
    <property type="match status" value="1"/>
</dbReference>
<dbReference type="PANTHER" id="PTHR43290">
    <property type="entry name" value="MEVALONATE KINASE"/>
    <property type="match status" value="1"/>
</dbReference>
<evidence type="ECO:0000256" key="4">
    <source>
        <dbReference type="ARBA" id="ARBA00022490"/>
    </source>
</evidence>
<dbReference type="InterPro" id="IPR006205">
    <property type="entry name" value="Mev_gal_kin"/>
</dbReference>
<evidence type="ECO:0000256" key="2">
    <source>
        <dbReference type="ARBA" id="ARBA00006495"/>
    </source>
</evidence>
<name>A0A376B0Z2_9ASCO</name>
<feature type="domain" description="GHMP kinase N-terminal" evidence="15">
    <location>
        <begin position="143"/>
        <end position="226"/>
    </location>
</feature>
<keyword evidence="14" id="KW-0756">Sterol biosynthesis</keyword>
<dbReference type="NCBIfam" id="TIGR00549">
    <property type="entry name" value="mevalon_kin"/>
    <property type="match status" value="1"/>
</dbReference>
<evidence type="ECO:0000256" key="13">
    <source>
        <dbReference type="ARBA" id="ARBA00029438"/>
    </source>
</evidence>
<evidence type="ECO:0000256" key="3">
    <source>
        <dbReference type="ARBA" id="ARBA00012103"/>
    </source>
</evidence>
<evidence type="ECO:0000256" key="7">
    <source>
        <dbReference type="ARBA" id="ARBA00022741"/>
    </source>
</evidence>
<reference evidence="18" key="1">
    <citation type="submission" date="2018-06" db="EMBL/GenBank/DDBJ databases">
        <authorList>
            <person name="Guldener U."/>
        </authorList>
    </citation>
    <scope>NUCLEOTIDE SEQUENCE [LARGE SCALE GENOMIC DNA]</scope>
    <source>
        <strain evidence="18">UTAD17</strain>
    </source>
</reference>
<evidence type="ECO:0000313" key="17">
    <source>
        <dbReference type="EMBL" id="SSD58323.1"/>
    </source>
</evidence>
<comment type="similarity">
    <text evidence="2 14">Belongs to the GHMP kinase family. Mevalonate kinase subfamily.</text>
</comment>
<evidence type="ECO:0000256" key="12">
    <source>
        <dbReference type="ARBA" id="ARBA00029310"/>
    </source>
</evidence>
<dbReference type="InterPro" id="IPR006203">
    <property type="entry name" value="GHMP_knse_ATP-bd_CS"/>
</dbReference>
<dbReference type="InterPro" id="IPR013750">
    <property type="entry name" value="GHMP_kinase_C_dom"/>
</dbReference>
<keyword evidence="4 14" id="KW-0963">Cytoplasm</keyword>
<evidence type="ECO:0000256" key="10">
    <source>
        <dbReference type="ARBA" id="ARBA00022842"/>
    </source>
</evidence>
<dbReference type="GO" id="GO:0019287">
    <property type="term" value="P:isopentenyl diphosphate biosynthetic process, mevalonate pathway"/>
    <property type="evidence" value="ECO:0007669"/>
    <property type="project" value="UniProtKB-UniPathway"/>
</dbReference>
<evidence type="ECO:0000256" key="1">
    <source>
        <dbReference type="ARBA" id="ARBA00004496"/>
    </source>
</evidence>
<evidence type="ECO:0000256" key="8">
    <source>
        <dbReference type="ARBA" id="ARBA00022777"/>
    </source>
</evidence>
<comment type="function">
    <text evidence="14">Mevalonate kinase; part of the second module of ergosterol biosynthesis pathway that includes the middle steps of the pathway. The second module is carried out in the vacuole and involves the formation of farnesyl diphosphate, which is also an important intermediate in the biosynthesis of ubiquinone, dolichol, heme and prenylated proteins.</text>
</comment>
<keyword evidence="5 14" id="KW-0444">Lipid biosynthesis</keyword>
<keyword evidence="8 14" id="KW-0418">Kinase</keyword>
<keyword evidence="14" id="KW-0753">Steroid metabolism</keyword>
<dbReference type="GO" id="GO:0004496">
    <property type="term" value="F:mevalonate kinase activity"/>
    <property type="evidence" value="ECO:0007669"/>
    <property type="project" value="UniProtKB-EC"/>
</dbReference>
<dbReference type="InterPro" id="IPR014721">
    <property type="entry name" value="Ribsml_uS5_D2-typ_fold_subgr"/>
</dbReference>
<dbReference type="EMBL" id="UFAJ01000005">
    <property type="protein sequence ID" value="SSD58323.1"/>
    <property type="molecule type" value="Genomic_DNA"/>
</dbReference>
<dbReference type="Pfam" id="PF08544">
    <property type="entry name" value="GHMP_kinases_C"/>
    <property type="match status" value="1"/>
</dbReference>
<evidence type="ECO:0000259" key="16">
    <source>
        <dbReference type="Pfam" id="PF08544"/>
    </source>
</evidence>
<evidence type="ECO:0000259" key="15">
    <source>
        <dbReference type="Pfam" id="PF00288"/>
    </source>
</evidence>
<keyword evidence="14" id="KW-0752">Steroid biosynthesis</keyword>
<dbReference type="InterPro" id="IPR036554">
    <property type="entry name" value="GHMP_kinase_C_sf"/>
</dbReference>
<keyword evidence="11 14" id="KW-0443">Lipid metabolism</keyword>
<organism evidence="17 18">
    <name type="scientific">Saccharomycodes ludwigii</name>
    <dbReference type="NCBI Taxonomy" id="36035"/>
    <lineage>
        <taxon>Eukaryota</taxon>
        <taxon>Fungi</taxon>
        <taxon>Dikarya</taxon>
        <taxon>Ascomycota</taxon>
        <taxon>Saccharomycotina</taxon>
        <taxon>Saccharomycetes</taxon>
        <taxon>Saccharomycodales</taxon>
        <taxon>Saccharomycodaceae</taxon>
        <taxon>Saccharomycodes</taxon>
    </lineage>
</organism>
<dbReference type="UniPathway" id="UPA00057">
    <property type="reaction ID" value="UER00098"/>
</dbReference>
<dbReference type="OrthoDB" id="1652964at2759"/>
<keyword evidence="6 14" id="KW-0808">Transferase</keyword>
<dbReference type="VEuPathDB" id="FungiDB:SCODWIG_00084"/>
<dbReference type="Pfam" id="PF00288">
    <property type="entry name" value="GHMP_kinases_N"/>
    <property type="match status" value="1"/>
</dbReference>
<sequence>MQNIIEPFITSAPGKVIIFGEHSAVYGEPVIAAAVSSLRSYLLVTQASSPNVIELDFPDIKFDHKWSYTQDFFPSSATSTNGFDLEKCRKIFVKHNQGTTDLDLELEDELTQYIDTIIKNTLTEEKKQFHYYAALCFLYLYFNLCPQVSGVKFTIKSNLPVGAGLGSSASISVCLTLAMCKLGGILSGMSLSEKDKKMINKWSYIGEKCTHGTPSGIDNAVATFGGAVLFQKQVDGKNKLEVIENFPQIPMILTNTKIPKSTKKLISDVRKLCEENPKIMKGILSSMGYIAETGASILKKFDAQTSLPQLIELVRINHGLLVSIGVSHPGLEKIKLLSDTLKIGGTKLTGAGGGGCALTILLDHEEDRLKIEEFKNTLHERYGYDNFDTDLGGTGSCFIDLSKKNGGEILNAFTENSAGDQIFTPELLQLLQLNTIL</sequence>
<comment type="catalytic activity">
    <reaction evidence="12">
        <text>(R)-mevalonate + ATP = (R)-5-phosphomevalonate + ADP + H(+)</text>
        <dbReference type="Rhea" id="RHEA:17065"/>
        <dbReference type="ChEBI" id="CHEBI:15378"/>
        <dbReference type="ChEBI" id="CHEBI:30616"/>
        <dbReference type="ChEBI" id="CHEBI:36464"/>
        <dbReference type="ChEBI" id="CHEBI:58146"/>
        <dbReference type="ChEBI" id="CHEBI:456216"/>
        <dbReference type="EC" id="2.7.1.36"/>
    </reaction>
    <physiologicalReaction direction="left-to-right" evidence="12">
        <dbReference type="Rhea" id="RHEA:17066"/>
    </physiologicalReaction>
</comment>
<dbReference type="SUPFAM" id="SSF54211">
    <property type="entry name" value="Ribosomal protein S5 domain 2-like"/>
    <property type="match status" value="1"/>
</dbReference>
<evidence type="ECO:0000256" key="6">
    <source>
        <dbReference type="ARBA" id="ARBA00022679"/>
    </source>
</evidence>
<dbReference type="EC" id="2.7.1.36" evidence="3 14"/>
<evidence type="ECO:0000256" key="11">
    <source>
        <dbReference type="ARBA" id="ARBA00023098"/>
    </source>
</evidence>
<evidence type="ECO:0000313" key="18">
    <source>
        <dbReference type="Proteomes" id="UP000262825"/>
    </source>
</evidence>
<dbReference type="SUPFAM" id="SSF55060">
    <property type="entry name" value="GHMP Kinase, C-terminal domain"/>
    <property type="match status" value="1"/>
</dbReference>
<evidence type="ECO:0000256" key="9">
    <source>
        <dbReference type="ARBA" id="ARBA00022840"/>
    </source>
</evidence>
<protein>
    <recommendedName>
        <fullName evidence="3 14">Mevalonate kinase</fullName>
        <shortName evidence="14">MK</shortName>
        <ecNumber evidence="3 14">2.7.1.36</ecNumber>
    </recommendedName>
</protein>
<dbReference type="PANTHER" id="PTHR43290:SF2">
    <property type="entry name" value="MEVALONATE KINASE"/>
    <property type="match status" value="1"/>
</dbReference>
<keyword evidence="18" id="KW-1185">Reference proteome</keyword>
<accession>A0A376B0Z2</accession>
<dbReference type="PRINTS" id="PR00959">
    <property type="entry name" value="MEVGALKINASE"/>
</dbReference>
<dbReference type="Proteomes" id="UP000262825">
    <property type="component" value="Unassembled WGS sequence"/>
</dbReference>
<dbReference type="Gene3D" id="3.30.230.10">
    <property type="match status" value="1"/>
</dbReference>
<dbReference type="GO" id="GO:0006696">
    <property type="term" value="P:ergosterol biosynthetic process"/>
    <property type="evidence" value="ECO:0007669"/>
    <property type="project" value="TreeGrafter"/>
</dbReference>
<keyword evidence="7 14" id="KW-0547">Nucleotide-binding</keyword>
<gene>
    <name evidence="17" type="ORF">SCODWIG_00084</name>
</gene>
<keyword evidence="14" id="KW-1207">Sterol metabolism</keyword>
<feature type="domain" description="GHMP kinase C-terminal" evidence="16">
    <location>
        <begin position="306"/>
        <end position="374"/>
    </location>
</feature>
<dbReference type="AlphaFoldDB" id="A0A376B0Z2"/>
<evidence type="ECO:0000256" key="5">
    <source>
        <dbReference type="ARBA" id="ARBA00022516"/>
    </source>
</evidence>